<evidence type="ECO:0000313" key="2">
    <source>
        <dbReference type="EMBL" id="CAK9183850.1"/>
    </source>
</evidence>
<accession>A0ABC8US47</accession>
<reference evidence="2 3" key="1">
    <citation type="submission" date="2024-02" db="EMBL/GenBank/DDBJ databases">
        <authorList>
            <person name="Vignale AGUSTIN F."/>
            <person name="Sosa J E."/>
            <person name="Modenutti C."/>
        </authorList>
    </citation>
    <scope>NUCLEOTIDE SEQUENCE [LARGE SCALE GENOMIC DNA]</scope>
</reference>
<gene>
    <name evidence="2" type="ORF">ILEXP_LOCUS54145</name>
</gene>
<protein>
    <submittedName>
        <fullName evidence="2">Uncharacterized protein</fullName>
    </submittedName>
</protein>
<evidence type="ECO:0000313" key="3">
    <source>
        <dbReference type="Proteomes" id="UP001642360"/>
    </source>
</evidence>
<feature type="region of interest" description="Disordered" evidence="1">
    <location>
        <begin position="29"/>
        <end position="77"/>
    </location>
</feature>
<feature type="region of interest" description="Disordered" evidence="1">
    <location>
        <begin position="207"/>
        <end position="228"/>
    </location>
</feature>
<feature type="compositionally biased region" description="Polar residues" evidence="1">
    <location>
        <begin position="209"/>
        <end position="219"/>
    </location>
</feature>
<dbReference type="Proteomes" id="UP001642360">
    <property type="component" value="Unassembled WGS sequence"/>
</dbReference>
<dbReference type="InterPro" id="IPR028322">
    <property type="entry name" value="PNRC-like_rgn"/>
</dbReference>
<dbReference type="AlphaFoldDB" id="A0ABC8US47"/>
<sequence length="228" mass="25190">MGGVAVLQTQELLKDRLLRPNLIYSPNLCAMQSRRNPNPKPNPNPSTKPNRDFDLNPKPNPNCPQRSRKWSSTRVSKCGATKTMVPANQDPKNALVMGQVKILKRGEVLEELTTKAATRPTKDEEDLKTKTLNDSRAKAATMPMTDEEGLKSKKIDDFVLSSTDRLGPEPDILMKQFRITNSYAGSAFVNSPPPSSLPVPAFFRKRSVSTENSGATSDLRQILGLDVD</sequence>
<comment type="caution">
    <text evidence="2">The sequence shown here is derived from an EMBL/GenBank/DDBJ whole genome shotgun (WGS) entry which is preliminary data.</text>
</comment>
<dbReference type="PANTHER" id="PTHR33670:SF17">
    <property type="entry name" value="ANTHER-SPECIFIC PROLINE-RICH PROTEIN APG"/>
    <property type="match status" value="1"/>
</dbReference>
<dbReference type="Pfam" id="PF15365">
    <property type="entry name" value="PNRC"/>
    <property type="match status" value="1"/>
</dbReference>
<proteinExistence type="predicted"/>
<dbReference type="GO" id="GO:0016071">
    <property type="term" value="P:mRNA metabolic process"/>
    <property type="evidence" value="ECO:0007669"/>
    <property type="project" value="UniProtKB-ARBA"/>
</dbReference>
<dbReference type="PANTHER" id="PTHR33670">
    <property type="entry name" value="SPLICING FACTOR, PROLINE- AND GLUTAMINE-RICH-LIKE"/>
    <property type="match status" value="1"/>
</dbReference>
<evidence type="ECO:0000256" key="1">
    <source>
        <dbReference type="SAM" id="MobiDB-lite"/>
    </source>
</evidence>
<dbReference type="EMBL" id="CAUOFW020008780">
    <property type="protein sequence ID" value="CAK9183850.1"/>
    <property type="molecule type" value="Genomic_DNA"/>
</dbReference>
<name>A0ABC8US47_9AQUA</name>
<keyword evidence="3" id="KW-1185">Reference proteome</keyword>
<organism evidence="2 3">
    <name type="scientific">Ilex paraguariensis</name>
    <name type="common">yerba mate</name>
    <dbReference type="NCBI Taxonomy" id="185542"/>
    <lineage>
        <taxon>Eukaryota</taxon>
        <taxon>Viridiplantae</taxon>
        <taxon>Streptophyta</taxon>
        <taxon>Embryophyta</taxon>
        <taxon>Tracheophyta</taxon>
        <taxon>Spermatophyta</taxon>
        <taxon>Magnoliopsida</taxon>
        <taxon>eudicotyledons</taxon>
        <taxon>Gunneridae</taxon>
        <taxon>Pentapetalae</taxon>
        <taxon>asterids</taxon>
        <taxon>campanulids</taxon>
        <taxon>Aquifoliales</taxon>
        <taxon>Aquifoliaceae</taxon>
        <taxon>Ilex</taxon>
    </lineage>
</organism>